<organism evidence="2 3">
    <name type="scientific">Aspergillus homomorphus (strain CBS 101889)</name>
    <dbReference type="NCBI Taxonomy" id="1450537"/>
    <lineage>
        <taxon>Eukaryota</taxon>
        <taxon>Fungi</taxon>
        <taxon>Dikarya</taxon>
        <taxon>Ascomycota</taxon>
        <taxon>Pezizomycotina</taxon>
        <taxon>Eurotiomycetes</taxon>
        <taxon>Eurotiomycetidae</taxon>
        <taxon>Eurotiales</taxon>
        <taxon>Aspergillaceae</taxon>
        <taxon>Aspergillus</taxon>
        <taxon>Aspergillus subgen. Circumdati</taxon>
    </lineage>
</organism>
<gene>
    <name evidence="2" type="ORF">BO97DRAFT_415605</name>
</gene>
<feature type="chain" id="PRO_5017193253" evidence="1">
    <location>
        <begin position="24"/>
        <end position="175"/>
    </location>
</feature>
<keyword evidence="1" id="KW-0732">Signal</keyword>
<accession>A0A395HTD9</accession>
<proteinExistence type="predicted"/>
<dbReference type="GeneID" id="37200689"/>
<sequence length="175" mass="18627">MKLFLNFLLVICLACGVIAGGEGKTGTTDLSYNCGDGHYVMCDVNAKVNGGELGYEMLCNETLSTSEDGIVGYDCECDKVTPQEGRGGYNCVQCDEVTPQEGRGGYNCVQCAEATIQEGRGGYNCVQCDEVTPQEGCGGYNCVQCAESTIQEGRGGYNCVQCDEFTPKEGRGGYN</sequence>
<feature type="signal peptide" evidence="1">
    <location>
        <begin position="1"/>
        <end position="23"/>
    </location>
</feature>
<dbReference type="EMBL" id="KZ824292">
    <property type="protein sequence ID" value="RAL10816.1"/>
    <property type="molecule type" value="Genomic_DNA"/>
</dbReference>
<dbReference type="RefSeq" id="XP_025549970.1">
    <property type="nucleotide sequence ID" value="XM_025696400.1"/>
</dbReference>
<protein>
    <submittedName>
        <fullName evidence="2">Uncharacterized protein</fullName>
    </submittedName>
</protein>
<dbReference type="Proteomes" id="UP000248961">
    <property type="component" value="Unassembled WGS sequence"/>
</dbReference>
<dbReference type="VEuPathDB" id="FungiDB:BO97DRAFT_415605"/>
<dbReference type="AlphaFoldDB" id="A0A395HTD9"/>
<keyword evidence="3" id="KW-1185">Reference proteome</keyword>
<evidence type="ECO:0000313" key="3">
    <source>
        <dbReference type="Proteomes" id="UP000248961"/>
    </source>
</evidence>
<name>A0A395HTD9_ASPHC</name>
<evidence type="ECO:0000256" key="1">
    <source>
        <dbReference type="SAM" id="SignalP"/>
    </source>
</evidence>
<reference evidence="2 3" key="1">
    <citation type="submission" date="2018-02" db="EMBL/GenBank/DDBJ databases">
        <title>The genomes of Aspergillus section Nigri reveals drivers in fungal speciation.</title>
        <authorList>
            <consortium name="DOE Joint Genome Institute"/>
            <person name="Vesth T.C."/>
            <person name="Nybo J."/>
            <person name="Theobald S."/>
            <person name="Brandl J."/>
            <person name="Frisvad J.C."/>
            <person name="Nielsen K.F."/>
            <person name="Lyhne E.K."/>
            <person name="Kogle M.E."/>
            <person name="Kuo A."/>
            <person name="Riley R."/>
            <person name="Clum A."/>
            <person name="Nolan M."/>
            <person name="Lipzen A."/>
            <person name="Salamov A."/>
            <person name="Henrissat B."/>
            <person name="Wiebenga A."/>
            <person name="De vries R.P."/>
            <person name="Grigoriev I.V."/>
            <person name="Mortensen U.H."/>
            <person name="Andersen M.R."/>
            <person name="Baker S.E."/>
        </authorList>
    </citation>
    <scope>NUCLEOTIDE SEQUENCE [LARGE SCALE GENOMIC DNA]</scope>
    <source>
        <strain evidence="2 3">CBS 101889</strain>
    </source>
</reference>
<evidence type="ECO:0000313" key="2">
    <source>
        <dbReference type="EMBL" id="RAL10816.1"/>
    </source>
</evidence>